<dbReference type="GO" id="GO:0016567">
    <property type="term" value="P:protein ubiquitination"/>
    <property type="evidence" value="ECO:0007669"/>
    <property type="project" value="TreeGrafter"/>
</dbReference>
<dbReference type="Pfam" id="PF13181">
    <property type="entry name" value="TPR_8"/>
    <property type="match status" value="5"/>
</dbReference>
<dbReference type="InterPro" id="IPR011990">
    <property type="entry name" value="TPR-like_helical_dom_sf"/>
</dbReference>
<evidence type="ECO:0008006" key="6">
    <source>
        <dbReference type="Google" id="ProtNLM"/>
    </source>
</evidence>
<feature type="repeat" description="TPR" evidence="3">
    <location>
        <begin position="115"/>
        <end position="148"/>
    </location>
</feature>
<dbReference type="PANTHER" id="PTHR12558:SF13">
    <property type="entry name" value="CELL DIVISION CYCLE PROTEIN 27 HOMOLOG"/>
    <property type="match status" value="1"/>
</dbReference>
<reference evidence="5" key="1">
    <citation type="submission" date="2021-01" db="EMBL/GenBank/DDBJ databases">
        <authorList>
            <person name="Corre E."/>
            <person name="Pelletier E."/>
            <person name="Niang G."/>
            <person name="Scheremetjew M."/>
            <person name="Finn R."/>
            <person name="Kale V."/>
            <person name="Holt S."/>
            <person name="Cochrane G."/>
            <person name="Meng A."/>
            <person name="Brown T."/>
            <person name="Cohen L."/>
        </authorList>
    </citation>
    <scope>NUCLEOTIDE SEQUENCE</scope>
    <source>
        <strain evidence="5">CCMP 769</strain>
    </source>
</reference>
<feature type="repeat" description="TPR" evidence="3">
    <location>
        <begin position="556"/>
        <end position="589"/>
    </location>
</feature>
<feature type="compositionally biased region" description="Polar residues" evidence="4">
    <location>
        <begin position="249"/>
        <end position="262"/>
    </location>
</feature>
<dbReference type="PROSITE" id="PS50293">
    <property type="entry name" value="TPR_REGION"/>
    <property type="match status" value="2"/>
</dbReference>
<evidence type="ECO:0000256" key="3">
    <source>
        <dbReference type="PROSITE-ProRule" id="PRU00339"/>
    </source>
</evidence>
<gene>
    <name evidence="5" type="ORF">RMAR00112_LOCUS9039</name>
</gene>
<evidence type="ECO:0000256" key="2">
    <source>
        <dbReference type="ARBA" id="ARBA00038210"/>
    </source>
</evidence>
<dbReference type="AlphaFoldDB" id="A0A7S2ZIA4"/>
<sequence length="608" mass="67885">MMETGTEVALRSAVSSSLHSHLPENAVFMAERLCAARYSLANRRILAESYLRCGKPVQAKSTLEDANDPESRYLYSVACVDLNLLREAEVALRPEKLKDYGSCNDVRVEDFPGGSSGVYLLGKVLHRSGRKEAAVAMYKRALQANPFLWVAYEGLLFFGETSEDLLPENLTDEDAIAKLERQQPRVMVPPPEVFDNTKPQPTSSMPPDRADKPPLDEGFMTPTGPLRSLTLPRRAPRTSFPVETGRVSLGSNPSPKLSMDSQSMELDSPAQLAEPASDSCMGLLRHIGRGCAAFADLRCGDAVAILSSLPPEHKNTGLILSLIGRAYMEIGDYHNADETFKHARSVDPNRMDGLVEYYSTVLWHQKKEFELANLARKAVETDRFSAATWCAAGNCFSLQRDPNNALKFFKRAVQVDPWAAYSHTLIGHEYIVKEDLDSAKASYRDALAIDSRHYNAWYGVGHVFQKQENYDVAEQYYREAIRLHPNRATLWYHLGCVLFASGKHREAEKALDRSIELSPSNPVAKFERAKMYALNGEYGTAVEELQRLCETLPREAAVHYELGRIYKKMGETGKALQNFAKSVDLDPKARAYKKALESLDTISDDGDE</sequence>
<dbReference type="GO" id="GO:0007091">
    <property type="term" value="P:metaphase/anaphase transition of mitotic cell cycle"/>
    <property type="evidence" value="ECO:0007669"/>
    <property type="project" value="TreeGrafter"/>
</dbReference>
<feature type="repeat" description="TPR" evidence="3">
    <location>
        <begin position="488"/>
        <end position="521"/>
    </location>
</feature>
<feature type="region of interest" description="Disordered" evidence="4">
    <location>
        <begin position="188"/>
        <end position="262"/>
    </location>
</feature>
<dbReference type="Pfam" id="PF13432">
    <property type="entry name" value="TPR_16"/>
    <property type="match status" value="1"/>
</dbReference>
<dbReference type="InterPro" id="IPR019734">
    <property type="entry name" value="TPR_rpt"/>
</dbReference>
<comment type="similarity">
    <text evidence="2">Belongs to the APC3/CDC27 family.</text>
</comment>
<evidence type="ECO:0000313" key="5">
    <source>
        <dbReference type="EMBL" id="CAE0041075.1"/>
    </source>
</evidence>
<dbReference type="PANTHER" id="PTHR12558">
    <property type="entry name" value="CELL DIVISION CYCLE 16,23,27"/>
    <property type="match status" value="1"/>
</dbReference>
<dbReference type="SUPFAM" id="SSF48452">
    <property type="entry name" value="TPR-like"/>
    <property type="match status" value="2"/>
</dbReference>
<dbReference type="GO" id="GO:0005737">
    <property type="term" value="C:cytoplasm"/>
    <property type="evidence" value="ECO:0007669"/>
    <property type="project" value="TreeGrafter"/>
</dbReference>
<dbReference type="GO" id="GO:0031145">
    <property type="term" value="P:anaphase-promoting complex-dependent catabolic process"/>
    <property type="evidence" value="ECO:0007669"/>
    <property type="project" value="TreeGrafter"/>
</dbReference>
<dbReference type="Gene3D" id="1.25.40.10">
    <property type="entry name" value="Tetratricopeptide repeat domain"/>
    <property type="match status" value="4"/>
</dbReference>
<dbReference type="GO" id="GO:0005680">
    <property type="term" value="C:anaphase-promoting complex"/>
    <property type="evidence" value="ECO:0007669"/>
    <property type="project" value="TreeGrafter"/>
</dbReference>
<feature type="repeat" description="TPR" evidence="3">
    <location>
        <begin position="317"/>
        <end position="350"/>
    </location>
</feature>
<protein>
    <recommendedName>
        <fullName evidence="6">UDP-N-acetylglucosamine--peptide N-acetylglucosaminyltransferase SPINDLY</fullName>
    </recommendedName>
</protein>
<evidence type="ECO:0000256" key="1">
    <source>
        <dbReference type="ARBA" id="ARBA00022803"/>
    </source>
</evidence>
<organism evidence="5">
    <name type="scientific">Rhodosorus marinus</name>
    <dbReference type="NCBI Taxonomy" id="101924"/>
    <lineage>
        <taxon>Eukaryota</taxon>
        <taxon>Rhodophyta</taxon>
        <taxon>Stylonematophyceae</taxon>
        <taxon>Stylonematales</taxon>
        <taxon>Stylonemataceae</taxon>
        <taxon>Rhodosorus</taxon>
    </lineage>
</organism>
<feature type="repeat" description="TPR" evidence="3">
    <location>
        <begin position="454"/>
        <end position="487"/>
    </location>
</feature>
<dbReference type="SMART" id="SM00028">
    <property type="entry name" value="TPR"/>
    <property type="match status" value="8"/>
</dbReference>
<dbReference type="PROSITE" id="PS50005">
    <property type="entry name" value="TPR"/>
    <property type="match status" value="7"/>
</dbReference>
<keyword evidence="1 3" id="KW-0802">TPR repeat</keyword>
<accession>A0A7S2ZIA4</accession>
<name>A0A7S2ZIA4_9RHOD</name>
<feature type="repeat" description="TPR" evidence="3">
    <location>
        <begin position="386"/>
        <end position="419"/>
    </location>
</feature>
<feature type="repeat" description="TPR" evidence="3">
    <location>
        <begin position="420"/>
        <end position="453"/>
    </location>
</feature>
<proteinExistence type="inferred from homology"/>
<dbReference type="EMBL" id="HBHW01011685">
    <property type="protein sequence ID" value="CAE0041075.1"/>
    <property type="molecule type" value="Transcribed_RNA"/>
</dbReference>
<dbReference type="GO" id="GO:0051301">
    <property type="term" value="P:cell division"/>
    <property type="evidence" value="ECO:0007669"/>
    <property type="project" value="TreeGrafter"/>
</dbReference>
<evidence type="ECO:0000256" key="4">
    <source>
        <dbReference type="SAM" id="MobiDB-lite"/>
    </source>
</evidence>
<dbReference type="Pfam" id="PF12895">
    <property type="entry name" value="ANAPC3"/>
    <property type="match status" value="1"/>
</dbReference>